<sequence>MMSLQRAQVHQIVLHQQNLNVQRIQGKAQTAGRKQGQA</sequence>
<dbReference type="AlphaFoldDB" id="A0A0A9A8Q1"/>
<proteinExistence type="predicted"/>
<dbReference type="EMBL" id="GBRH01252520">
    <property type="protein sequence ID" value="JAD45375.1"/>
    <property type="molecule type" value="Transcribed_RNA"/>
</dbReference>
<reference evidence="1" key="2">
    <citation type="journal article" date="2015" name="Data Brief">
        <title>Shoot transcriptome of the giant reed, Arundo donax.</title>
        <authorList>
            <person name="Barrero R.A."/>
            <person name="Guerrero F.D."/>
            <person name="Moolhuijzen P."/>
            <person name="Goolsby J.A."/>
            <person name="Tidwell J."/>
            <person name="Bellgard S.E."/>
            <person name="Bellgard M.I."/>
        </authorList>
    </citation>
    <scope>NUCLEOTIDE SEQUENCE</scope>
    <source>
        <tissue evidence="1">Shoot tissue taken approximately 20 cm above the soil surface</tissue>
    </source>
</reference>
<accession>A0A0A9A8Q1</accession>
<name>A0A0A9A8Q1_ARUDO</name>
<reference evidence="1" key="1">
    <citation type="submission" date="2014-09" db="EMBL/GenBank/DDBJ databases">
        <authorList>
            <person name="Magalhaes I.L.F."/>
            <person name="Oliveira U."/>
            <person name="Santos F.R."/>
            <person name="Vidigal T.H.D.A."/>
            <person name="Brescovit A.D."/>
            <person name="Santos A.J."/>
        </authorList>
    </citation>
    <scope>NUCLEOTIDE SEQUENCE</scope>
    <source>
        <tissue evidence="1">Shoot tissue taken approximately 20 cm above the soil surface</tissue>
    </source>
</reference>
<organism evidence="1">
    <name type="scientific">Arundo donax</name>
    <name type="common">Giant reed</name>
    <name type="synonym">Donax arundinaceus</name>
    <dbReference type="NCBI Taxonomy" id="35708"/>
    <lineage>
        <taxon>Eukaryota</taxon>
        <taxon>Viridiplantae</taxon>
        <taxon>Streptophyta</taxon>
        <taxon>Embryophyta</taxon>
        <taxon>Tracheophyta</taxon>
        <taxon>Spermatophyta</taxon>
        <taxon>Magnoliopsida</taxon>
        <taxon>Liliopsida</taxon>
        <taxon>Poales</taxon>
        <taxon>Poaceae</taxon>
        <taxon>PACMAD clade</taxon>
        <taxon>Arundinoideae</taxon>
        <taxon>Arundineae</taxon>
        <taxon>Arundo</taxon>
    </lineage>
</organism>
<protein>
    <submittedName>
        <fullName evidence="1">Uncharacterized protein</fullName>
    </submittedName>
</protein>
<evidence type="ECO:0000313" key="1">
    <source>
        <dbReference type="EMBL" id="JAD45375.1"/>
    </source>
</evidence>